<sequence>MDIRLREVGEDDLEVLFAFEQEPEAVSRSRFPPRDHDRFMAHWRANVMRGDGVLVRAVVVDGTVAGSLVTWDEDDGRRFLGYWLGRAFWGRGIGTAALRAFLGIDRSRPLHADPHEGNTASRRVLERVGFADEGVVLHGAQRHVLYVLR</sequence>
<dbReference type="PROSITE" id="PS51186">
    <property type="entry name" value="GNAT"/>
    <property type="match status" value="1"/>
</dbReference>
<reference evidence="3" key="1">
    <citation type="journal article" date="2019" name="Int. J. Syst. Evol. Microbiol.">
        <title>The Global Catalogue of Microorganisms (GCM) 10K type strain sequencing project: providing services to taxonomists for standard genome sequencing and annotation.</title>
        <authorList>
            <consortium name="The Broad Institute Genomics Platform"/>
            <consortium name="The Broad Institute Genome Sequencing Center for Infectious Disease"/>
            <person name="Wu L."/>
            <person name="Ma J."/>
        </authorList>
    </citation>
    <scope>NUCLEOTIDE SEQUENCE [LARGE SCALE GENOMIC DNA]</scope>
    <source>
        <strain evidence="3">JCM 16546</strain>
    </source>
</reference>
<comment type="caution">
    <text evidence="2">The sequence shown here is derived from an EMBL/GenBank/DDBJ whole genome shotgun (WGS) entry which is preliminary data.</text>
</comment>
<dbReference type="InterPro" id="IPR016181">
    <property type="entry name" value="Acyl_CoA_acyltransferase"/>
</dbReference>
<evidence type="ECO:0000313" key="3">
    <source>
        <dbReference type="Proteomes" id="UP001410795"/>
    </source>
</evidence>
<dbReference type="InterPro" id="IPR000182">
    <property type="entry name" value="GNAT_dom"/>
</dbReference>
<evidence type="ECO:0000313" key="2">
    <source>
        <dbReference type="EMBL" id="GAA3665694.1"/>
    </source>
</evidence>
<evidence type="ECO:0000259" key="1">
    <source>
        <dbReference type="PROSITE" id="PS51186"/>
    </source>
</evidence>
<protein>
    <submittedName>
        <fullName evidence="2">GNAT family N-acetyltransferase</fullName>
    </submittedName>
</protein>
<dbReference type="PANTHER" id="PTHR43328:SF1">
    <property type="entry name" value="N-ACETYLTRANSFERASE DOMAIN-CONTAINING PROTEIN"/>
    <property type="match status" value="1"/>
</dbReference>
<dbReference type="Gene3D" id="3.40.630.30">
    <property type="match status" value="1"/>
</dbReference>
<dbReference type="EMBL" id="BAAAYV010000019">
    <property type="protein sequence ID" value="GAA3665694.1"/>
    <property type="molecule type" value="Genomic_DNA"/>
</dbReference>
<dbReference type="RefSeq" id="WP_221859646.1">
    <property type="nucleotide sequence ID" value="NZ_BAAAYV010000019.1"/>
</dbReference>
<dbReference type="Proteomes" id="UP001410795">
    <property type="component" value="Unassembled WGS sequence"/>
</dbReference>
<feature type="domain" description="N-acetyltransferase" evidence="1">
    <location>
        <begin position="3"/>
        <end position="149"/>
    </location>
</feature>
<dbReference type="Pfam" id="PF13302">
    <property type="entry name" value="Acetyltransf_3"/>
    <property type="match status" value="1"/>
</dbReference>
<keyword evidence="3" id="KW-1185">Reference proteome</keyword>
<accession>A0ABP7BS52</accession>
<dbReference type="SUPFAM" id="SSF55729">
    <property type="entry name" value="Acyl-CoA N-acyltransferases (Nat)"/>
    <property type="match status" value="1"/>
</dbReference>
<name>A0ABP7BS52_9MICO</name>
<proteinExistence type="predicted"/>
<gene>
    <name evidence="2" type="ORF">GCM10022202_29700</name>
</gene>
<organism evidence="2 3">
    <name type="scientific">Microbacterium marinilacus</name>
    <dbReference type="NCBI Taxonomy" id="415209"/>
    <lineage>
        <taxon>Bacteria</taxon>
        <taxon>Bacillati</taxon>
        <taxon>Actinomycetota</taxon>
        <taxon>Actinomycetes</taxon>
        <taxon>Micrococcales</taxon>
        <taxon>Microbacteriaceae</taxon>
        <taxon>Microbacterium</taxon>
    </lineage>
</organism>
<dbReference type="PANTHER" id="PTHR43328">
    <property type="entry name" value="ACETYLTRANSFERASE-RELATED"/>
    <property type="match status" value="1"/>
</dbReference>